<dbReference type="Gene3D" id="3.40.1280.10">
    <property type="match status" value="1"/>
</dbReference>
<dbReference type="Pfam" id="PF00588">
    <property type="entry name" value="SpoU_methylase"/>
    <property type="match status" value="1"/>
</dbReference>
<evidence type="ECO:0000259" key="4">
    <source>
        <dbReference type="SMART" id="SM00967"/>
    </source>
</evidence>
<evidence type="ECO:0000256" key="3">
    <source>
        <dbReference type="ARBA" id="ARBA00022679"/>
    </source>
</evidence>
<sequence>MPQITSLTNKTIKELKKLQQKKYRQKYGLYLIEGFHTIEEALKSNQPYRYLVGTPEALNKLEIADIKADKVLEVTDEIAKSLSQTNTSQSIFMVLPINQPKSFSFYPGKWVLLDSLSDPGNVGTIIRTADAAGYDGVILNTGNVDLYNDKVQRAMQGSQFHITVLQHDLDDAIMSLKDAGNRIFASCLDDEAIHSNTLEPGSAFALIVGNEAHGVSHEHLDAADAKVYIPILGQAESLNAAVAAGIMMYQFVL</sequence>
<evidence type="ECO:0000313" key="5">
    <source>
        <dbReference type="EMBL" id="MEJ6348620.1"/>
    </source>
</evidence>
<keyword evidence="3" id="KW-0808">Transferase</keyword>
<dbReference type="PANTHER" id="PTHR43191:SF2">
    <property type="entry name" value="RRNA METHYLTRANSFERASE 3, MITOCHONDRIAL"/>
    <property type="match status" value="1"/>
</dbReference>
<evidence type="ECO:0000256" key="1">
    <source>
        <dbReference type="ARBA" id="ARBA00007228"/>
    </source>
</evidence>
<dbReference type="GO" id="GO:0008168">
    <property type="term" value="F:methyltransferase activity"/>
    <property type="evidence" value="ECO:0007669"/>
    <property type="project" value="UniProtKB-KW"/>
</dbReference>
<feature type="domain" description="RNA 2-O ribose methyltransferase substrate binding" evidence="4">
    <location>
        <begin position="31"/>
        <end position="101"/>
    </location>
</feature>
<reference evidence="5 6" key="1">
    <citation type="submission" date="2023-10" db="EMBL/GenBank/DDBJ databases">
        <title>Holzapfeliella saturejae sp. nov. isolated from Satureja montana flowers.</title>
        <authorList>
            <person name="Alcantara C."/>
            <person name="Zuniga M."/>
            <person name="Landete J.M."/>
            <person name="Monedero V."/>
        </authorList>
    </citation>
    <scope>NUCLEOTIDE SEQUENCE [LARGE SCALE GENOMIC DNA]</scope>
    <source>
        <strain evidence="5 6">He02</strain>
    </source>
</reference>
<dbReference type="EMBL" id="JAWMWG010000001">
    <property type="protein sequence ID" value="MEJ6348620.1"/>
    <property type="molecule type" value="Genomic_DNA"/>
</dbReference>
<dbReference type="GO" id="GO:0032259">
    <property type="term" value="P:methylation"/>
    <property type="evidence" value="ECO:0007669"/>
    <property type="project" value="UniProtKB-KW"/>
</dbReference>
<dbReference type="PANTHER" id="PTHR43191">
    <property type="entry name" value="RRNA METHYLTRANSFERASE 3"/>
    <property type="match status" value="1"/>
</dbReference>
<dbReference type="SUPFAM" id="SSF55315">
    <property type="entry name" value="L30e-like"/>
    <property type="match status" value="1"/>
</dbReference>
<dbReference type="InterPro" id="IPR053888">
    <property type="entry name" value="MRM3-like_sub_bind"/>
</dbReference>
<comment type="similarity">
    <text evidence="1">Belongs to the class IV-like SAM-binding methyltransferase superfamily. RNA methyltransferase TrmH family.</text>
</comment>
<gene>
    <name evidence="5" type="ORF">R4Y45_05185</name>
</gene>
<dbReference type="CDD" id="cd18095">
    <property type="entry name" value="SpoU-like_rRNA-MTase"/>
    <property type="match status" value="1"/>
</dbReference>
<dbReference type="Proteomes" id="UP001377804">
    <property type="component" value="Unassembled WGS sequence"/>
</dbReference>
<dbReference type="InterPro" id="IPR029026">
    <property type="entry name" value="tRNA_m1G_MTases_N"/>
</dbReference>
<evidence type="ECO:0000256" key="2">
    <source>
        <dbReference type="ARBA" id="ARBA00022603"/>
    </source>
</evidence>
<dbReference type="RefSeq" id="WP_339969970.1">
    <property type="nucleotide sequence ID" value="NZ_JAWMWG010000001.1"/>
</dbReference>
<keyword evidence="2 5" id="KW-0489">Methyltransferase</keyword>
<dbReference type="InterPro" id="IPR029028">
    <property type="entry name" value="Alpha/beta_knot_MTases"/>
</dbReference>
<keyword evidence="6" id="KW-1185">Reference proteome</keyword>
<accession>A0ABU8SGV6</accession>
<name>A0ABU8SGV6_9LACO</name>
<dbReference type="SUPFAM" id="SSF75217">
    <property type="entry name" value="alpha/beta knot"/>
    <property type="match status" value="1"/>
</dbReference>
<proteinExistence type="inferred from homology"/>
<organism evidence="5 6">
    <name type="scientific">Holzapfeliella saturejae</name>
    <dbReference type="NCBI Taxonomy" id="3082953"/>
    <lineage>
        <taxon>Bacteria</taxon>
        <taxon>Bacillati</taxon>
        <taxon>Bacillota</taxon>
        <taxon>Bacilli</taxon>
        <taxon>Lactobacillales</taxon>
        <taxon>Lactobacillaceae</taxon>
        <taxon>Holzapfeliella</taxon>
    </lineage>
</organism>
<comment type="caution">
    <text evidence="5">The sequence shown here is derived from an EMBL/GenBank/DDBJ whole genome shotgun (WGS) entry which is preliminary data.</text>
</comment>
<evidence type="ECO:0000313" key="6">
    <source>
        <dbReference type="Proteomes" id="UP001377804"/>
    </source>
</evidence>
<protein>
    <submittedName>
        <fullName evidence="5">RNA methyltransferase</fullName>
    </submittedName>
</protein>
<dbReference type="Pfam" id="PF22435">
    <property type="entry name" value="MRM3-like_sub_bind"/>
    <property type="match status" value="1"/>
</dbReference>
<dbReference type="InterPro" id="IPR051259">
    <property type="entry name" value="rRNA_Methyltransferase"/>
</dbReference>
<dbReference type="InterPro" id="IPR001537">
    <property type="entry name" value="SpoU_MeTrfase"/>
</dbReference>
<dbReference type="SMART" id="SM00967">
    <property type="entry name" value="SpoU_sub_bind"/>
    <property type="match status" value="1"/>
</dbReference>
<dbReference type="InterPro" id="IPR029064">
    <property type="entry name" value="Ribosomal_eL30-like_sf"/>
</dbReference>
<dbReference type="Gene3D" id="3.30.1330.30">
    <property type="match status" value="1"/>
</dbReference>
<dbReference type="InterPro" id="IPR013123">
    <property type="entry name" value="SpoU_subst-bd"/>
</dbReference>